<comment type="similarity">
    <text evidence="2">Belongs to the TonB family.</text>
</comment>
<dbReference type="SUPFAM" id="SSF74653">
    <property type="entry name" value="TolA/TonB C-terminal domain"/>
    <property type="match status" value="1"/>
</dbReference>
<accession>A0ABU7YZA2</accession>
<reference evidence="14 15" key="1">
    <citation type="journal article" date="2016" name="Int. J. Syst. Evol. Microbiol.">
        <title>Lysobacter erysipheiresistens sp. nov., an antagonist of powdery mildew, isolated from tobacco-cultivated soil.</title>
        <authorList>
            <person name="Xie B."/>
            <person name="Li T."/>
            <person name="Lin X."/>
            <person name="Wang C.J."/>
            <person name="Chen Y.J."/>
            <person name="Liu W.J."/>
            <person name="Zhao Z.W."/>
        </authorList>
    </citation>
    <scope>NUCLEOTIDE SEQUENCE [LARGE SCALE GENOMIC DNA]</scope>
    <source>
        <strain evidence="14 15">RS-LYSO-3</strain>
    </source>
</reference>
<proteinExistence type="inferred from homology"/>
<protein>
    <recommendedName>
        <fullName evidence="3">Protein TonB</fullName>
    </recommendedName>
</protein>
<keyword evidence="8" id="KW-0677">Repeat</keyword>
<name>A0ABU7YZA2_9GAMM</name>
<feature type="domain" description="TonB C-terminal" evidence="13">
    <location>
        <begin position="152"/>
        <end position="239"/>
    </location>
</feature>
<evidence type="ECO:0000313" key="15">
    <source>
        <dbReference type="Proteomes" id="UP001355056"/>
    </source>
</evidence>
<keyword evidence="5" id="KW-1003">Cell membrane</keyword>
<evidence type="ECO:0000256" key="7">
    <source>
        <dbReference type="ARBA" id="ARBA00022692"/>
    </source>
</evidence>
<keyword evidence="4" id="KW-0813">Transport</keyword>
<keyword evidence="15" id="KW-1185">Reference proteome</keyword>
<evidence type="ECO:0000256" key="5">
    <source>
        <dbReference type="ARBA" id="ARBA00022475"/>
    </source>
</evidence>
<sequence>MAESRIHSPAGDSAIDHYLALREHTPDDTGVAAALAELSPYMVIAAEQAIGQGDVYEADRLLELLWRMDAGMPALPRLRGTLQALHQARQAEMERAARAPQLTAAPTLAADSKRAAAATPVRVAALPPSVPRAAPDTGVASAPSAPTRTTPVPPPIPRLITDAVPQYPLSALRRGIEGRVRVAFTIEPDGSVSAPRLVSASPAGVFDEAAMAAAKRWRFEPGATAVSTSRVLDFYLPEG</sequence>
<evidence type="ECO:0000259" key="13">
    <source>
        <dbReference type="PROSITE" id="PS52015"/>
    </source>
</evidence>
<dbReference type="Gene3D" id="3.30.2420.10">
    <property type="entry name" value="TonB"/>
    <property type="match status" value="1"/>
</dbReference>
<comment type="subcellular location">
    <subcellularLocation>
        <location evidence="1">Cell inner membrane</location>
        <topology evidence="1">Single-pass membrane protein</topology>
        <orientation evidence="1">Periplasmic side</orientation>
    </subcellularLocation>
</comment>
<dbReference type="InterPro" id="IPR006260">
    <property type="entry name" value="TonB/TolA_C"/>
</dbReference>
<evidence type="ECO:0000256" key="2">
    <source>
        <dbReference type="ARBA" id="ARBA00006555"/>
    </source>
</evidence>
<evidence type="ECO:0000256" key="8">
    <source>
        <dbReference type="ARBA" id="ARBA00022737"/>
    </source>
</evidence>
<evidence type="ECO:0000256" key="1">
    <source>
        <dbReference type="ARBA" id="ARBA00004383"/>
    </source>
</evidence>
<gene>
    <name evidence="14" type="ORF">SNE34_09810</name>
</gene>
<dbReference type="EMBL" id="JAXGFP010000004">
    <property type="protein sequence ID" value="MEG3184305.1"/>
    <property type="molecule type" value="Genomic_DNA"/>
</dbReference>
<evidence type="ECO:0000256" key="9">
    <source>
        <dbReference type="ARBA" id="ARBA00022927"/>
    </source>
</evidence>
<evidence type="ECO:0000256" key="3">
    <source>
        <dbReference type="ARBA" id="ARBA00022362"/>
    </source>
</evidence>
<feature type="region of interest" description="Disordered" evidence="12">
    <location>
        <begin position="127"/>
        <end position="158"/>
    </location>
</feature>
<evidence type="ECO:0000256" key="4">
    <source>
        <dbReference type="ARBA" id="ARBA00022448"/>
    </source>
</evidence>
<evidence type="ECO:0000256" key="6">
    <source>
        <dbReference type="ARBA" id="ARBA00022519"/>
    </source>
</evidence>
<evidence type="ECO:0000256" key="11">
    <source>
        <dbReference type="ARBA" id="ARBA00023136"/>
    </source>
</evidence>
<comment type="caution">
    <text evidence="14">The sequence shown here is derived from an EMBL/GenBank/DDBJ whole genome shotgun (WGS) entry which is preliminary data.</text>
</comment>
<dbReference type="PROSITE" id="PS52015">
    <property type="entry name" value="TONB_CTD"/>
    <property type="match status" value="1"/>
</dbReference>
<dbReference type="PANTHER" id="PTHR33446:SF8">
    <property type="entry name" value="PROTEIN TONB"/>
    <property type="match status" value="1"/>
</dbReference>
<keyword evidence="11" id="KW-0472">Membrane</keyword>
<evidence type="ECO:0000256" key="12">
    <source>
        <dbReference type="SAM" id="MobiDB-lite"/>
    </source>
</evidence>
<evidence type="ECO:0000256" key="10">
    <source>
        <dbReference type="ARBA" id="ARBA00022989"/>
    </source>
</evidence>
<dbReference type="Pfam" id="PF03544">
    <property type="entry name" value="TonB_C"/>
    <property type="match status" value="1"/>
</dbReference>
<dbReference type="RefSeq" id="WP_332616802.1">
    <property type="nucleotide sequence ID" value="NZ_JAXGFP010000004.1"/>
</dbReference>
<dbReference type="PANTHER" id="PTHR33446">
    <property type="entry name" value="PROTEIN TONB-RELATED"/>
    <property type="match status" value="1"/>
</dbReference>
<keyword evidence="10" id="KW-1133">Transmembrane helix</keyword>
<dbReference type="Proteomes" id="UP001355056">
    <property type="component" value="Unassembled WGS sequence"/>
</dbReference>
<feature type="compositionally biased region" description="Low complexity" evidence="12">
    <location>
        <begin position="139"/>
        <end position="150"/>
    </location>
</feature>
<keyword evidence="7" id="KW-0812">Transmembrane</keyword>
<organism evidence="14 15">
    <name type="scientific">Novilysobacter erysipheiresistens</name>
    <dbReference type="NCBI Taxonomy" id="1749332"/>
    <lineage>
        <taxon>Bacteria</taxon>
        <taxon>Pseudomonadati</taxon>
        <taxon>Pseudomonadota</taxon>
        <taxon>Gammaproteobacteria</taxon>
        <taxon>Lysobacterales</taxon>
        <taxon>Lysobacteraceae</taxon>
        <taxon>Novilysobacter</taxon>
    </lineage>
</organism>
<dbReference type="InterPro" id="IPR037682">
    <property type="entry name" value="TonB_C"/>
</dbReference>
<evidence type="ECO:0000313" key="14">
    <source>
        <dbReference type="EMBL" id="MEG3184305.1"/>
    </source>
</evidence>
<keyword evidence="6" id="KW-0997">Cell inner membrane</keyword>
<dbReference type="NCBIfam" id="TIGR01352">
    <property type="entry name" value="tonB_Cterm"/>
    <property type="match status" value="1"/>
</dbReference>
<keyword evidence="9" id="KW-0653">Protein transport</keyword>
<dbReference type="InterPro" id="IPR051045">
    <property type="entry name" value="TonB-dependent_transducer"/>
</dbReference>